<dbReference type="SUPFAM" id="SSF52540">
    <property type="entry name" value="P-loop containing nucleoside triphosphate hydrolases"/>
    <property type="match status" value="1"/>
</dbReference>
<evidence type="ECO:0000256" key="7">
    <source>
        <dbReference type="ARBA" id="ARBA00023004"/>
    </source>
</evidence>
<keyword evidence="4" id="KW-0410">Iron transport</keyword>
<keyword evidence="8" id="KW-0406">Ion transport</keyword>
<evidence type="ECO:0000256" key="4">
    <source>
        <dbReference type="ARBA" id="ARBA00022496"/>
    </source>
</evidence>
<keyword evidence="7" id="KW-0408">Iron</keyword>
<dbReference type="InterPro" id="IPR027417">
    <property type="entry name" value="P-loop_NTPase"/>
</dbReference>
<keyword evidence="3" id="KW-1003">Cell membrane</keyword>
<dbReference type="SMART" id="SM00382">
    <property type="entry name" value="AAA"/>
    <property type="match status" value="1"/>
</dbReference>
<dbReference type="InterPro" id="IPR051535">
    <property type="entry name" value="Siderophore_ABC-ATPase"/>
</dbReference>
<dbReference type="InterPro" id="IPR003439">
    <property type="entry name" value="ABC_transporter-like_ATP-bd"/>
</dbReference>
<dbReference type="InterPro" id="IPR003593">
    <property type="entry name" value="AAA+_ATPase"/>
</dbReference>
<dbReference type="Proteomes" id="UP000621540">
    <property type="component" value="Unassembled WGS sequence"/>
</dbReference>
<dbReference type="PANTHER" id="PTHR42771">
    <property type="entry name" value="IRON(3+)-HYDROXAMATE IMPORT ATP-BINDING PROTEIN FHUC"/>
    <property type="match status" value="1"/>
</dbReference>
<gene>
    <name evidence="11" type="ORF">H8Z76_12860</name>
</gene>
<sequence length="252" mass="28615">MLEFSHVSATCQHTKILTDISVSFPTGEITTIVGPNGCGKTTLIQCLNGVSKVTSGQIFLEHEDLLNIPLRERAKRIAFLPQVRTIIPTLPVRTLVEHGRFPHLGFSRRKTEKDREIVTRAMEFTHVETYADQYVDTLSGGIRQRVFFAMILAQDCDYIVLDEPTTYLDFIGQRDFLSLIRSLKENGKTVILILHDLNQALSLSDRLVVMQEQKVVATGTPDTCIQSHILEDVFHASLKQFHDKDGTYYFFE</sequence>
<evidence type="ECO:0000313" key="12">
    <source>
        <dbReference type="Proteomes" id="UP000621540"/>
    </source>
</evidence>
<evidence type="ECO:0000256" key="6">
    <source>
        <dbReference type="ARBA" id="ARBA00022840"/>
    </source>
</evidence>
<protein>
    <submittedName>
        <fullName evidence="11">ABC transporter ATP-binding protein</fullName>
    </submittedName>
</protein>
<evidence type="ECO:0000256" key="2">
    <source>
        <dbReference type="ARBA" id="ARBA00022448"/>
    </source>
</evidence>
<evidence type="ECO:0000256" key="8">
    <source>
        <dbReference type="ARBA" id="ARBA00023065"/>
    </source>
</evidence>
<keyword evidence="5" id="KW-0547">Nucleotide-binding</keyword>
<dbReference type="EMBL" id="JACOQH010000012">
    <property type="protein sequence ID" value="MBC5754875.1"/>
    <property type="molecule type" value="Genomic_DNA"/>
</dbReference>
<dbReference type="RefSeq" id="WP_186982745.1">
    <property type="nucleotide sequence ID" value="NZ_JACOQH010000012.1"/>
</dbReference>
<name>A0ABR7ID54_9FIRM</name>
<evidence type="ECO:0000313" key="11">
    <source>
        <dbReference type="EMBL" id="MBC5754875.1"/>
    </source>
</evidence>
<dbReference type="PROSITE" id="PS50893">
    <property type="entry name" value="ABC_TRANSPORTER_2"/>
    <property type="match status" value="1"/>
</dbReference>
<keyword evidence="6 11" id="KW-0067">ATP-binding</keyword>
<evidence type="ECO:0000259" key="10">
    <source>
        <dbReference type="PROSITE" id="PS50893"/>
    </source>
</evidence>
<accession>A0ABR7ID54</accession>
<organism evidence="11 12">
    <name type="scientific">Roseburia yibonii</name>
    <dbReference type="NCBI Taxonomy" id="2763063"/>
    <lineage>
        <taxon>Bacteria</taxon>
        <taxon>Bacillati</taxon>
        <taxon>Bacillota</taxon>
        <taxon>Clostridia</taxon>
        <taxon>Lachnospirales</taxon>
        <taxon>Lachnospiraceae</taxon>
        <taxon>Roseburia</taxon>
    </lineage>
</organism>
<feature type="domain" description="ABC transporter" evidence="10">
    <location>
        <begin position="2"/>
        <end position="237"/>
    </location>
</feature>
<keyword evidence="12" id="KW-1185">Reference proteome</keyword>
<keyword evidence="2" id="KW-0813">Transport</keyword>
<keyword evidence="9" id="KW-0472">Membrane</keyword>
<comment type="caution">
    <text evidence="11">The sequence shown here is derived from an EMBL/GenBank/DDBJ whole genome shotgun (WGS) entry which is preliminary data.</text>
</comment>
<reference evidence="11 12" key="1">
    <citation type="submission" date="2020-08" db="EMBL/GenBank/DDBJ databases">
        <title>Genome public.</title>
        <authorList>
            <person name="Liu C."/>
            <person name="Sun Q."/>
        </authorList>
    </citation>
    <scope>NUCLEOTIDE SEQUENCE [LARGE SCALE GENOMIC DNA]</scope>
    <source>
        <strain evidence="11 12">BX0805</strain>
    </source>
</reference>
<evidence type="ECO:0000256" key="9">
    <source>
        <dbReference type="ARBA" id="ARBA00023136"/>
    </source>
</evidence>
<evidence type="ECO:0000256" key="3">
    <source>
        <dbReference type="ARBA" id="ARBA00022475"/>
    </source>
</evidence>
<dbReference type="PANTHER" id="PTHR42771:SF3">
    <property type="entry name" value="PETROBACTIN IMPORT ATP-BINDING PROTEIN YCLP"/>
    <property type="match status" value="1"/>
</dbReference>
<evidence type="ECO:0000256" key="5">
    <source>
        <dbReference type="ARBA" id="ARBA00022741"/>
    </source>
</evidence>
<dbReference type="Gene3D" id="3.40.50.300">
    <property type="entry name" value="P-loop containing nucleotide triphosphate hydrolases"/>
    <property type="match status" value="1"/>
</dbReference>
<dbReference type="CDD" id="cd03214">
    <property type="entry name" value="ABC_Iron-Siderophores_B12_Hemin"/>
    <property type="match status" value="1"/>
</dbReference>
<evidence type="ECO:0000256" key="1">
    <source>
        <dbReference type="ARBA" id="ARBA00004202"/>
    </source>
</evidence>
<comment type="subcellular location">
    <subcellularLocation>
        <location evidence="1">Cell membrane</location>
        <topology evidence="1">Peripheral membrane protein</topology>
    </subcellularLocation>
</comment>
<proteinExistence type="predicted"/>
<dbReference type="GO" id="GO:0005524">
    <property type="term" value="F:ATP binding"/>
    <property type="evidence" value="ECO:0007669"/>
    <property type="project" value="UniProtKB-KW"/>
</dbReference>
<dbReference type="Pfam" id="PF00005">
    <property type="entry name" value="ABC_tran"/>
    <property type="match status" value="1"/>
</dbReference>